<evidence type="ECO:0000313" key="2">
    <source>
        <dbReference type="Proteomes" id="UP000789570"/>
    </source>
</evidence>
<evidence type="ECO:0000313" key="1">
    <source>
        <dbReference type="EMBL" id="CAG8643968.1"/>
    </source>
</evidence>
<comment type="caution">
    <text evidence="1">The sequence shown here is derived from an EMBL/GenBank/DDBJ whole genome shotgun (WGS) entry which is preliminary data.</text>
</comment>
<accession>A0A9N9DKG0</accession>
<organism evidence="1 2">
    <name type="scientific">Funneliformis caledonium</name>
    <dbReference type="NCBI Taxonomy" id="1117310"/>
    <lineage>
        <taxon>Eukaryota</taxon>
        <taxon>Fungi</taxon>
        <taxon>Fungi incertae sedis</taxon>
        <taxon>Mucoromycota</taxon>
        <taxon>Glomeromycotina</taxon>
        <taxon>Glomeromycetes</taxon>
        <taxon>Glomerales</taxon>
        <taxon>Glomeraceae</taxon>
        <taxon>Funneliformis</taxon>
    </lineage>
</organism>
<name>A0A9N9DKG0_9GLOM</name>
<dbReference type="EMBL" id="CAJVPQ010004079">
    <property type="protein sequence ID" value="CAG8643968.1"/>
    <property type="molecule type" value="Genomic_DNA"/>
</dbReference>
<keyword evidence="2" id="KW-1185">Reference proteome</keyword>
<sequence>MKAILLGKRFAETVTPPYPIKCEDNKTLTPSLSQFKIPPRFQLNACIRQHIPQTRTIPFPVSFRKGPFFKSHHFLTHTISLQSESTYKKVGMTTIPKYCSDENYVDKISMIGELDEILYNQRWDFFLKMARFFYSKVENMQGQHEISVLRQPTSTLNWAAQRFSNNIASTGRSTKPCNG</sequence>
<proteinExistence type="predicted"/>
<dbReference type="AlphaFoldDB" id="A0A9N9DKG0"/>
<gene>
    <name evidence="1" type="ORF">FCALED_LOCUS10713</name>
</gene>
<protein>
    <submittedName>
        <fullName evidence="1">13194_t:CDS:1</fullName>
    </submittedName>
</protein>
<dbReference type="Proteomes" id="UP000789570">
    <property type="component" value="Unassembled WGS sequence"/>
</dbReference>
<reference evidence="1" key="1">
    <citation type="submission" date="2021-06" db="EMBL/GenBank/DDBJ databases">
        <authorList>
            <person name="Kallberg Y."/>
            <person name="Tangrot J."/>
            <person name="Rosling A."/>
        </authorList>
    </citation>
    <scope>NUCLEOTIDE SEQUENCE</scope>
    <source>
        <strain evidence="1">UK204</strain>
    </source>
</reference>
<dbReference type="OrthoDB" id="69964at2759"/>